<gene>
    <name evidence="15" type="primary">LOC128776089</name>
</gene>
<evidence type="ECO:0000256" key="2">
    <source>
        <dbReference type="ARBA" id="ARBA00004141"/>
    </source>
</evidence>
<dbReference type="PROSITE" id="PS50262">
    <property type="entry name" value="G_PROTEIN_RECEP_F1_2"/>
    <property type="match status" value="1"/>
</dbReference>
<evidence type="ECO:0000256" key="5">
    <source>
        <dbReference type="ARBA" id="ARBA00022725"/>
    </source>
</evidence>
<keyword evidence="4 11" id="KW-0812">Transmembrane</keyword>
<keyword evidence="3 12" id="KW-0716">Sensory transduction</keyword>
<sequence length="309" mass="34636">MRQNNNVTEFVLLGLTENPKMQKVIFVVFLAIYIVSVVGNVLTLVTITASPLLGSPMYFFLAYLSFIDACYSSVNNPKLIVDSLREKKTTLFNACMTQIFGEHFFGGADVILLTVMAYDRYVAICKPLHYMTIMNRRVCGLLMGVVWVGGFLHATIQILFIIPLPFCGPNVIDHFMCDLNPLLKLACTDTHTLGLFVAANSGFICVLNFLLLMVSYVVILRSLRNHSLEARRKALSTCVSHITAVVLFFVPCIFEYMRPAATLSIDKAVAVFYTMITPMLNPLIYTLRNDQMKNAIRKLCSRKAISGEK</sequence>
<evidence type="ECO:0000256" key="8">
    <source>
        <dbReference type="ARBA" id="ARBA00023136"/>
    </source>
</evidence>
<evidence type="ECO:0000313" key="14">
    <source>
        <dbReference type="Proteomes" id="UP001165780"/>
    </source>
</evidence>
<keyword evidence="8 12" id="KW-0472">Membrane</keyword>
<name>A0A9W2V961_PANPR</name>
<keyword evidence="14" id="KW-1185">Reference proteome</keyword>
<evidence type="ECO:0000313" key="15">
    <source>
        <dbReference type="RefSeq" id="XP_053755182.1"/>
    </source>
</evidence>
<reference evidence="15" key="1">
    <citation type="submission" date="2025-08" db="UniProtKB">
        <authorList>
            <consortium name="RefSeq"/>
        </authorList>
    </citation>
    <scope>IDENTIFICATION</scope>
    <source>
        <tissue evidence="15">Whole blood</tissue>
    </source>
</reference>
<dbReference type="AlphaFoldDB" id="A0A9W2V961"/>
<dbReference type="PROSITE" id="PS00237">
    <property type="entry name" value="G_PROTEIN_RECEP_F1_1"/>
    <property type="match status" value="1"/>
</dbReference>
<dbReference type="GO" id="GO:0004930">
    <property type="term" value="F:G protein-coupled receptor activity"/>
    <property type="evidence" value="ECO:0007669"/>
    <property type="project" value="UniProtKB-KW"/>
</dbReference>
<dbReference type="GeneID" id="128776089"/>
<dbReference type="SUPFAM" id="SSF81321">
    <property type="entry name" value="Family A G protein-coupled receptor-like"/>
    <property type="match status" value="1"/>
</dbReference>
<comment type="subcellular location">
    <subcellularLocation>
        <location evidence="12">Cell membrane</location>
        <topology evidence="12">Multi-pass membrane protein</topology>
    </subcellularLocation>
    <subcellularLocation>
        <location evidence="2">Membrane</location>
        <topology evidence="2">Multi-pass membrane protein</topology>
    </subcellularLocation>
</comment>
<dbReference type="Proteomes" id="UP001165780">
    <property type="component" value="Unplaced"/>
</dbReference>
<evidence type="ECO:0000256" key="1">
    <source>
        <dbReference type="ARBA" id="ARBA00003929"/>
    </source>
</evidence>
<dbReference type="GO" id="GO:0004984">
    <property type="term" value="F:olfactory receptor activity"/>
    <property type="evidence" value="ECO:0007669"/>
    <property type="project" value="InterPro"/>
</dbReference>
<evidence type="ECO:0000256" key="10">
    <source>
        <dbReference type="ARBA" id="ARBA00023224"/>
    </source>
</evidence>
<keyword evidence="12" id="KW-1003">Cell membrane</keyword>
<feature type="domain" description="G-protein coupled receptors family 1 profile" evidence="13">
    <location>
        <begin position="39"/>
        <end position="285"/>
    </location>
</feature>
<evidence type="ECO:0000256" key="11">
    <source>
        <dbReference type="RuleBase" id="RU000688"/>
    </source>
</evidence>
<keyword evidence="7 11" id="KW-0297">G-protein coupled receptor</keyword>
<dbReference type="GO" id="GO:0005886">
    <property type="term" value="C:plasma membrane"/>
    <property type="evidence" value="ECO:0007669"/>
    <property type="project" value="UniProtKB-SubCell"/>
</dbReference>
<dbReference type="FunFam" id="1.20.1070.10:FF:000007">
    <property type="entry name" value="Olfactory receptor"/>
    <property type="match status" value="1"/>
</dbReference>
<evidence type="ECO:0000256" key="7">
    <source>
        <dbReference type="ARBA" id="ARBA00023040"/>
    </source>
</evidence>
<dbReference type="InterPro" id="IPR017452">
    <property type="entry name" value="GPCR_Rhodpsn_7TM"/>
</dbReference>
<dbReference type="CDD" id="cd15939">
    <property type="entry name" value="7tmA_OR4A-like"/>
    <property type="match status" value="1"/>
</dbReference>
<evidence type="ECO:0000256" key="12">
    <source>
        <dbReference type="RuleBase" id="RU363047"/>
    </source>
</evidence>
<evidence type="ECO:0000256" key="4">
    <source>
        <dbReference type="ARBA" id="ARBA00022692"/>
    </source>
</evidence>
<keyword evidence="6 12" id="KW-1133">Transmembrane helix</keyword>
<comment type="function">
    <text evidence="1">Putative odorant or sperm cell receptor.</text>
</comment>
<feature type="transmembrane region" description="Helical" evidence="12">
    <location>
        <begin position="201"/>
        <end position="223"/>
    </location>
</feature>
<protein>
    <recommendedName>
        <fullName evidence="12">Olfactory receptor</fullName>
    </recommendedName>
</protein>
<evidence type="ECO:0000256" key="6">
    <source>
        <dbReference type="ARBA" id="ARBA00022989"/>
    </source>
</evidence>
<feature type="transmembrane region" description="Helical" evidence="12">
    <location>
        <begin position="24"/>
        <end position="45"/>
    </location>
</feature>
<feature type="transmembrane region" description="Helical" evidence="12">
    <location>
        <begin position="138"/>
        <end position="162"/>
    </location>
</feature>
<comment type="similarity">
    <text evidence="11">Belongs to the G-protein coupled receptor 1 family.</text>
</comment>
<organism evidence="14 15">
    <name type="scientific">Panthera pardus</name>
    <name type="common">Leopard</name>
    <name type="synonym">Felis pardus</name>
    <dbReference type="NCBI Taxonomy" id="9691"/>
    <lineage>
        <taxon>Eukaryota</taxon>
        <taxon>Metazoa</taxon>
        <taxon>Chordata</taxon>
        <taxon>Craniata</taxon>
        <taxon>Vertebrata</taxon>
        <taxon>Euteleostomi</taxon>
        <taxon>Mammalia</taxon>
        <taxon>Eutheria</taxon>
        <taxon>Laurasiatheria</taxon>
        <taxon>Carnivora</taxon>
        <taxon>Feliformia</taxon>
        <taxon>Felidae</taxon>
        <taxon>Pantherinae</taxon>
        <taxon>Panthera</taxon>
    </lineage>
</organism>
<dbReference type="PANTHER" id="PTHR48002">
    <property type="entry name" value="OLFACTORY RECEPTOR"/>
    <property type="match status" value="1"/>
</dbReference>
<dbReference type="InterPro" id="IPR000725">
    <property type="entry name" value="Olfact_rcpt"/>
</dbReference>
<accession>A0A9W2V961</accession>
<dbReference type="PRINTS" id="PR00237">
    <property type="entry name" value="GPCRRHODOPSN"/>
</dbReference>
<evidence type="ECO:0000256" key="9">
    <source>
        <dbReference type="ARBA" id="ARBA00023170"/>
    </source>
</evidence>
<dbReference type="Pfam" id="PF13853">
    <property type="entry name" value="7tm_4"/>
    <property type="match status" value="1"/>
</dbReference>
<dbReference type="RefSeq" id="XP_053755182.1">
    <property type="nucleotide sequence ID" value="XM_053899207.1"/>
</dbReference>
<dbReference type="PRINTS" id="PR00245">
    <property type="entry name" value="OLFACTORYR"/>
</dbReference>
<evidence type="ECO:0000259" key="13">
    <source>
        <dbReference type="PROSITE" id="PS50262"/>
    </source>
</evidence>
<feature type="transmembrane region" description="Helical" evidence="12">
    <location>
        <begin position="235"/>
        <end position="256"/>
    </location>
</feature>
<keyword evidence="9 11" id="KW-0675">Receptor</keyword>
<keyword evidence="5 12" id="KW-0552">Olfaction</keyword>
<feature type="transmembrane region" description="Helical" evidence="12">
    <location>
        <begin position="268"/>
        <end position="287"/>
    </location>
</feature>
<evidence type="ECO:0000256" key="3">
    <source>
        <dbReference type="ARBA" id="ARBA00022606"/>
    </source>
</evidence>
<dbReference type="InterPro" id="IPR050427">
    <property type="entry name" value="Olfactory_Receptors"/>
</dbReference>
<dbReference type="InterPro" id="IPR000276">
    <property type="entry name" value="GPCR_Rhodpsn"/>
</dbReference>
<dbReference type="Gene3D" id="1.20.1070.10">
    <property type="entry name" value="Rhodopsin 7-helix transmembrane proteins"/>
    <property type="match status" value="1"/>
</dbReference>
<keyword evidence="10 11" id="KW-0807">Transducer</keyword>
<proteinExistence type="inferred from homology"/>
<feature type="transmembrane region" description="Helical" evidence="12">
    <location>
        <begin position="99"/>
        <end position="118"/>
    </location>
</feature>